<evidence type="ECO:0000256" key="7">
    <source>
        <dbReference type="ARBA" id="ARBA00022692"/>
    </source>
</evidence>
<keyword evidence="6" id="KW-0808">Transferase</keyword>
<reference evidence="17" key="1">
    <citation type="journal article" date="2014" name="Int. J. Syst. Evol. Microbiol.">
        <title>Complete genome sequence of Corynebacterium casei LMG S-19264T (=DSM 44701T), isolated from a smear-ripened cheese.</title>
        <authorList>
            <consortium name="US DOE Joint Genome Institute (JGI-PGF)"/>
            <person name="Walter F."/>
            <person name="Albersmeier A."/>
            <person name="Kalinowski J."/>
            <person name="Ruckert C."/>
        </authorList>
    </citation>
    <scope>NUCLEOTIDE SEQUENCE</scope>
    <source>
        <strain evidence="17">JCM 4956</strain>
    </source>
</reference>
<evidence type="ECO:0000256" key="2">
    <source>
        <dbReference type="ARBA" id="ARBA00004141"/>
    </source>
</evidence>
<dbReference type="Pfam" id="PF02518">
    <property type="entry name" value="HATPase_c"/>
    <property type="match status" value="1"/>
</dbReference>
<keyword evidence="8" id="KW-0547">Nucleotide-binding</keyword>
<dbReference type="EC" id="2.7.13.3" evidence="4"/>
<dbReference type="InterPro" id="IPR004358">
    <property type="entry name" value="Sig_transdc_His_kin-like_C"/>
</dbReference>
<dbReference type="GO" id="GO:0007234">
    <property type="term" value="P:osmosensory signaling via phosphorelay pathway"/>
    <property type="evidence" value="ECO:0007669"/>
    <property type="project" value="TreeGrafter"/>
</dbReference>
<evidence type="ECO:0000259" key="15">
    <source>
        <dbReference type="PROSITE" id="PS50109"/>
    </source>
</evidence>
<accession>A0A918K7E0</accession>
<evidence type="ECO:0000256" key="3">
    <source>
        <dbReference type="ARBA" id="ARBA00004236"/>
    </source>
</evidence>
<dbReference type="Pfam" id="PF00512">
    <property type="entry name" value="HisKA"/>
    <property type="match status" value="1"/>
</dbReference>
<reference evidence="17" key="2">
    <citation type="submission" date="2020-09" db="EMBL/GenBank/DDBJ databases">
        <authorList>
            <person name="Sun Q."/>
            <person name="Ohkuma M."/>
        </authorList>
    </citation>
    <scope>NUCLEOTIDE SEQUENCE</scope>
    <source>
        <strain evidence="17">JCM 4956</strain>
    </source>
</reference>
<evidence type="ECO:0000256" key="1">
    <source>
        <dbReference type="ARBA" id="ARBA00000085"/>
    </source>
</evidence>
<evidence type="ECO:0000256" key="12">
    <source>
        <dbReference type="ARBA" id="ARBA00023012"/>
    </source>
</evidence>
<dbReference type="SUPFAM" id="SSF47384">
    <property type="entry name" value="Homodimeric domain of signal transducing histidine kinase"/>
    <property type="match status" value="1"/>
</dbReference>
<dbReference type="InterPro" id="IPR005467">
    <property type="entry name" value="His_kinase_dom"/>
</dbReference>
<dbReference type="PROSITE" id="PS50112">
    <property type="entry name" value="PAS"/>
    <property type="match status" value="1"/>
</dbReference>
<evidence type="ECO:0000256" key="4">
    <source>
        <dbReference type="ARBA" id="ARBA00012438"/>
    </source>
</evidence>
<dbReference type="CDD" id="cd00075">
    <property type="entry name" value="HATPase"/>
    <property type="match status" value="1"/>
</dbReference>
<dbReference type="CDD" id="cd00130">
    <property type="entry name" value="PAS"/>
    <property type="match status" value="1"/>
</dbReference>
<evidence type="ECO:0000313" key="17">
    <source>
        <dbReference type="EMBL" id="GGX52987.1"/>
    </source>
</evidence>
<dbReference type="InterPro" id="IPR050351">
    <property type="entry name" value="BphY/WalK/GraS-like"/>
</dbReference>
<dbReference type="AlphaFoldDB" id="A0A918K7E0"/>
<evidence type="ECO:0000256" key="13">
    <source>
        <dbReference type="ARBA" id="ARBA00023136"/>
    </source>
</evidence>
<keyword evidence="5" id="KW-0597">Phosphoprotein</keyword>
<keyword evidence="10" id="KW-0067">ATP-binding</keyword>
<evidence type="ECO:0000256" key="11">
    <source>
        <dbReference type="ARBA" id="ARBA00022989"/>
    </source>
</evidence>
<dbReference type="SMART" id="SM00091">
    <property type="entry name" value="PAS"/>
    <property type="match status" value="1"/>
</dbReference>
<dbReference type="Proteomes" id="UP000645555">
    <property type="component" value="Unassembled WGS sequence"/>
</dbReference>
<dbReference type="Pfam" id="PF08448">
    <property type="entry name" value="PAS_4"/>
    <property type="match status" value="1"/>
</dbReference>
<keyword evidence="12" id="KW-0902">Two-component regulatory system</keyword>
<dbReference type="GO" id="GO:0000155">
    <property type="term" value="F:phosphorelay sensor kinase activity"/>
    <property type="evidence" value="ECO:0007669"/>
    <property type="project" value="InterPro"/>
</dbReference>
<dbReference type="PANTHER" id="PTHR42878:SF7">
    <property type="entry name" value="SENSOR HISTIDINE KINASE GLRK"/>
    <property type="match status" value="1"/>
</dbReference>
<dbReference type="GO" id="GO:0030295">
    <property type="term" value="F:protein kinase activator activity"/>
    <property type="evidence" value="ECO:0007669"/>
    <property type="project" value="TreeGrafter"/>
</dbReference>
<dbReference type="Gene3D" id="3.30.450.20">
    <property type="entry name" value="PAS domain"/>
    <property type="match status" value="1"/>
</dbReference>
<dbReference type="GO" id="GO:0005524">
    <property type="term" value="F:ATP binding"/>
    <property type="evidence" value="ECO:0007669"/>
    <property type="project" value="UniProtKB-KW"/>
</dbReference>
<dbReference type="PROSITE" id="PS50109">
    <property type="entry name" value="HIS_KIN"/>
    <property type="match status" value="1"/>
</dbReference>
<dbReference type="Gene3D" id="3.30.565.10">
    <property type="entry name" value="Histidine kinase-like ATPase, C-terminal domain"/>
    <property type="match status" value="1"/>
</dbReference>
<dbReference type="InterPro" id="IPR003594">
    <property type="entry name" value="HATPase_dom"/>
</dbReference>
<sequence length="351" mass="36840">MTDDGPRELSEAVLGAAPDGVVALDPDGLVRACNPAAAALLERPTDELVGSVLALPLVDGADTEIALALPDGRSTRVAVRVARTRLAGRPLYVAVLRDADPAGPVPREEQALRAALVQQSVVAAVAAHQLHNPLAALSALVHVLGQPPPGMTDERRADLVARIAERTARLQALVRKLLTAARIDGAWQQGVPETLRVRDFLLERLAESDTRARDLTLDVPGHLVARADPVGFAEIFTNYLENALVHGREPVVVTARGTGGRVEVRVADHGPGVPVSFVPHLFERYRREPAAAAATEGTGLGLWIAGSLARANGGDAWYEPGRAGGAVFCVSLPGAGAEHADVPQEPPSTRA</sequence>
<comment type="catalytic activity">
    <reaction evidence="1">
        <text>ATP + protein L-histidine = ADP + protein N-phospho-L-histidine.</text>
        <dbReference type="EC" id="2.7.13.3"/>
    </reaction>
</comment>
<dbReference type="GO" id="GO:0000156">
    <property type="term" value="F:phosphorelay response regulator activity"/>
    <property type="evidence" value="ECO:0007669"/>
    <property type="project" value="TreeGrafter"/>
</dbReference>
<dbReference type="RefSeq" id="WP_190035074.1">
    <property type="nucleotide sequence ID" value="NZ_BMWD01000005.1"/>
</dbReference>
<evidence type="ECO:0000313" key="18">
    <source>
        <dbReference type="Proteomes" id="UP000645555"/>
    </source>
</evidence>
<dbReference type="SMART" id="SM00388">
    <property type="entry name" value="HisKA"/>
    <property type="match status" value="1"/>
</dbReference>
<dbReference type="InterPro" id="IPR036890">
    <property type="entry name" value="HATPase_C_sf"/>
</dbReference>
<keyword evidence="9" id="KW-0418">Kinase</keyword>
<dbReference type="PRINTS" id="PR00344">
    <property type="entry name" value="BCTRLSENSOR"/>
</dbReference>
<keyword evidence="7" id="KW-0812">Transmembrane</keyword>
<dbReference type="CDD" id="cd00082">
    <property type="entry name" value="HisKA"/>
    <property type="match status" value="1"/>
</dbReference>
<protein>
    <recommendedName>
        <fullName evidence="14">Sensor-like histidine kinase SenX3</fullName>
        <ecNumber evidence="4">2.7.13.3</ecNumber>
    </recommendedName>
</protein>
<evidence type="ECO:0000256" key="14">
    <source>
        <dbReference type="ARBA" id="ARBA00039401"/>
    </source>
</evidence>
<dbReference type="GO" id="GO:0005886">
    <property type="term" value="C:plasma membrane"/>
    <property type="evidence" value="ECO:0007669"/>
    <property type="project" value="UniProtKB-SubCell"/>
</dbReference>
<dbReference type="Gene3D" id="1.10.287.130">
    <property type="match status" value="1"/>
</dbReference>
<dbReference type="SUPFAM" id="SSF55874">
    <property type="entry name" value="ATPase domain of HSP90 chaperone/DNA topoisomerase II/histidine kinase"/>
    <property type="match status" value="1"/>
</dbReference>
<feature type="domain" description="Histidine kinase" evidence="15">
    <location>
        <begin position="125"/>
        <end position="336"/>
    </location>
</feature>
<feature type="domain" description="PAS" evidence="16">
    <location>
        <begin position="6"/>
        <end position="64"/>
    </location>
</feature>
<evidence type="ECO:0000256" key="8">
    <source>
        <dbReference type="ARBA" id="ARBA00022741"/>
    </source>
</evidence>
<dbReference type="SUPFAM" id="SSF55785">
    <property type="entry name" value="PYP-like sensor domain (PAS domain)"/>
    <property type="match status" value="1"/>
</dbReference>
<dbReference type="InterPro" id="IPR003661">
    <property type="entry name" value="HisK_dim/P_dom"/>
</dbReference>
<comment type="subcellular location">
    <subcellularLocation>
        <location evidence="3">Cell membrane</location>
    </subcellularLocation>
    <subcellularLocation>
        <location evidence="2">Membrane</location>
        <topology evidence="2">Multi-pass membrane protein</topology>
    </subcellularLocation>
</comment>
<dbReference type="InterPro" id="IPR000014">
    <property type="entry name" value="PAS"/>
</dbReference>
<keyword evidence="11" id="KW-1133">Transmembrane helix</keyword>
<keyword evidence="18" id="KW-1185">Reference proteome</keyword>
<evidence type="ECO:0000259" key="16">
    <source>
        <dbReference type="PROSITE" id="PS50112"/>
    </source>
</evidence>
<dbReference type="EMBL" id="BMWD01000005">
    <property type="protein sequence ID" value="GGX52987.1"/>
    <property type="molecule type" value="Genomic_DNA"/>
</dbReference>
<evidence type="ECO:0000256" key="9">
    <source>
        <dbReference type="ARBA" id="ARBA00022777"/>
    </source>
</evidence>
<evidence type="ECO:0000256" key="5">
    <source>
        <dbReference type="ARBA" id="ARBA00022553"/>
    </source>
</evidence>
<dbReference type="InterPro" id="IPR035965">
    <property type="entry name" value="PAS-like_dom_sf"/>
</dbReference>
<proteinExistence type="predicted"/>
<comment type="caution">
    <text evidence="17">The sequence shown here is derived from an EMBL/GenBank/DDBJ whole genome shotgun (WGS) entry which is preliminary data.</text>
</comment>
<dbReference type="InterPro" id="IPR036097">
    <property type="entry name" value="HisK_dim/P_sf"/>
</dbReference>
<name>A0A918K7E0_9ACTN</name>
<evidence type="ECO:0000256" key="6">
    <source>
        <dbReference type="ARBA" id="ARBA00022679"/>
    </source>
</evidence>
<organism evidence="17 18">
    <name type="scientific">Streptomyces fructofermentans</name>
    <dbReference type="NCBI Taxonomy" id="152141"/>
    <lineage>
        <taxon>Bacteria</taxon>
        <taxon>Bacillati</taxon>
        <taxon>Actinomycetota</taxon>
        <taxon>Actinomycetes</taxon>
        <taxon>Kitasatosporales</taxon>
        <taxon>Streptomycetaceae</taxon>
        <taxon>Streptomyces</taxon>
    </lineage>
</organism>
<evidence type="ECO:0000256" key="10">
    <source>
        <dbReference type="ARBA" id="ARBA00022840"/>
    </source>
</evidence>
<dbReference type="SMART" id="SM00387">
    <property type="entry name" value="HATPase_c"/>
    <property type="match status" value="1"/>
</dbReference>
<gene>
    <name evidence="17" type="ORF">GCM10010515_20480</name>
</gene>
<dbReference type="PANTHER" id="PTHR42878">
    <property type="entry name" value="TWO-COMPONENT HISTIDINE KINASE"/>
    <property type="match status" value="1"/>
</dbReference>
<keyword evidence="13" id="KW-0472">Membrane</keyword>
<dbReference type="InterPro" id="IPR013656">
    <property type="entry name" value="PAS_4"/>
</dbReference>